<comment type="caution">
    <text evidence="5">The sequence shown here is derived from an EMBL/GenBank/DDBJ whole genome shotgun (WGS) entry which is preliminary data.</text>
</comment>
<evidence type="ECO:0000256" key="1">
    <source>
        <dbReference type="ARBA" id="ARBA00093462"/>
    </source>
</evidence>
<dbReference type="EMBL" id="AECS01000032">
    <property type="protein sequence ID" value="EFQ04369.1"/>
    <property type="molecule type" value="Genomic_DNA"/>
</dbReference>
<feature type="region of interest" description="Disordered" evidence="2">
    <location>
        <begin position="143"/>
        <end position="170"/>
    </location>
</feature>
<keyword evidence="6" id="KW-1185">Reference proteome</keyword>
<evidence type="ECO:0000259" key="3">
    <source>
        <dbReference type="Pfam" id="PF07261"/>
    </source>
</evidence>
<sequence>MARPIKQGLDYYPLDVGFLQDVKIRRIMRACGIQSIPVLISLLANIYRNDGYFLRWSPDMSFLIADELGVSEGAVTATVDKAVQVDFFNANMYECYGVLTSEGIQSRFFEAASRRREVRYDARFLLINVNVYKNLVNVDNNPVNVDDNPQSKVKESKVKESKEEGEERTSAAADEIMGYYSSNIHPVSSLVEKDKLIALVETHGDAFVHKAIERAVVRNKRSLAYITGILNRWEANGYDEGISESHKSSRNQWQHSEDYERFMREREEHKRKLRQRGS</sequence>
<evidence type="ECO:0000259" key="4">
    <source>
        <dbReference type="Pfam" id="PF14297"/>
    </source>
</evidence>
<dbReference type="eggNOG" id="COG3935">
    <property type="taxonomic scope" value="Bacteria"/>
</dbReference>
<gene>
    <name evidence="5" type="ORF">HMPREF9429_00772</name>
</gene>
<dbReference type="STRING" id="706434.HMPREF9429_00772"/>
<dbReference type="PANTHER" id="PTHR39196:SF1">
    <property type="entry name" value="PRIMOSOME, DNAD SUBUNIT"/>
    <property type="match status" value="1"/>
</dbReference>
<proteinExistence type="inferred from homology"/>
<organism evidence="5 6">
    <name type="scientific">Megasphaera micronuciformis F0359</name>
    <dbReference type="NCBI Taxonomy" id="706434"/>
    <lineage>
        <taxon>Bacteria</taxon>
        <taxon>Bacillati</taxon>
        <taxon>Bacillota</taxon>
        <taxon>Negativicutes</taxon>
        <taxon>Veillonellales</taxon>
        <taxon>Veillonellaceae</taxon>
        <taxon>Megasphaera</taxon>
    </lineage>
</organism>
<comment type="similarity">
    <text evidence="1">Belongs to the DnaB/DnaD family.</text>
</comment>
<dbReference type="NCBIfam" id="TIGR01446">
    <property type="entry name" value="DnaD_dom"/>
    <property type="match status" value="1"/>
</dbReference>
<dbReference type="RefSeq" id="WP_006941761.1">
    <property type="nucleotide sequence ID" value="NZ_GL538205.1"/>
</dbReference>
<dbReference type="InterPro" id="IPR025400">
    <property type="entry name" value="Lin1244/Lin1753-like_N"/>
</dbReference>
<dbReference type="AlphaFoldDB" id="E2ZBE5"/>
<dbReference type="HOGENOM" id="CLU_074315_1_1_9"/>
<feature type="domain" description="DnaB/C C-terminal" evidence="3">
    <location>
        <begin position="191"/>
        <end position="238"/>
    </location>
</feature>
<evidence type="ECO:0000313" key="6">
    <source>
        <dbReference type="Proteomes" id="UP000003195"/>
    </source>
</evidence>
<feature type="domain" description="Lin1244/Lin1753-like N-terminal" evidence="4">
    <location>
        <begin position="11"/>
        <end position="104"/>
    </location>
</feature>
<dbReference type="PANTHER" id="PTHR39196">
    <property type="entry name" value="PRIMOSOME, DNAD SUBUNIT"/>
    <property type="match status" value="1"/>
</dbReference>
<dbReference type="Pfam" id="PF07261">
    <property type="entry name" value="DnaB_2"/>
    <property type="match status" value="1"/>
</dbReference>
<dbReference type="InterPro" id="IPR034829">
    <property type="entry name" value="DnaD-like_sf"/>
</dbReference>
<protein>
    <submittedName>
        <fullName evidence="5">DnaD domain protein</fullName>
    </submittedName>
</protein>
<dbReference type="Gene3D" id="1.10.10.630">
    <property type="entry name" value="DnaD domain-like"/>
    <property type="match status" value="1"/>
</dbReference>
<dbReference type="OrthoDB" id="1047417at2"/>
<dbReference type="Pfam" id="PF14297">
    <property type="entry name" value="Lin1244_N"/>
    <property type="match status" value="1"/>
</dbReference>
<dbReference type="SUPFAM" id="SSF158499">
    <property type="entry name" value="DnaD domain-like"/>
    <property type="match status" value="1"/>
</dbReference>
<evidence type="ECO:0000313" key="5">
    <source>
        <dbReference type="EMBL" id="EFQ04369.1"/>
    </source>
</evidence>
<evidence type="ECO:0000256" key="2">
    <source>
        <dbReference type="SAM" id="MobiDB-lite"/>
    </source>
</evidence>
<name>E2ZBE5_9FIRM</name>
<feature type="compositionally biased region" description="Basic and acidic residues" evidence="2">
    <location>
        <begin position="152"/>
        <end position="169"/>
    </location>
</feature>
<reference evidence="5 6" key="1">
    <citation type="submission" date="2010-08" db="EMBL/GenBank/DDBJ databases">
        <authorList>
            <person name="Weinstock G."/>
            <person name="Sodergren E."/>
            <person name="Clifton S."/>
            <person name="Fulton L."/>
            <person name="Fulton B."/>
            <person name="Courtney L."/>
            <person name="Fronick C."/>
            <person name="Harrison M."/>
            <person name="Strong C."/>
            <person name="Farmer C."/>
            <person name="Delahaunty K."/>
            <person name="Markovic C."/>
            <person name="Hall O."/>
            <person name="Minx P."/>
            <person name="Tomlinson C."/>
            <person name="Mitreva M."/>
            <person name="Hou S."/>
            <person name="Chen J."/>
            <person name="Wollam A."/>
            <person name="Pepin K.H."/>
            <person name="Johnson M."/>
            <person name="Bhonagiri V."/>
            <person name="Zhang X."/>
            <person name="Suruliraj S."/>
            <person name="Warren W."/>
            <person name="Chinwalla A."/>
            <person name="Mardis E.R."/>
            <person name="Wilson R.K."/>
        </authorList>
    </citation>
    <scope>NUCLEOTIDE SEQUENCE [LARGE SCALE GENOMIC DNA]</scope>
    <source>
        <strain evidence="5 6">F0359</strain>
    </source>
</reference>
<dbReference type="Proteomes" id="UP000003195">
    <property type="component" value="Unassembled WGS sequence"/>
</dbReference>
<dbReference type="InterPro" id="IPR006343">
    <property type="entry name" value="DnaB/C_C"/>
</dbReference>
<accession>E2ZBE5</accession>